<proteinExistence type="inferred from homology"/>
<dbReference type="PIRSF" id="PIRSF005690">
    <property type="entry name" value="GerBA"/>
    <property type="match status" value="1"/>
</dbReference>
<organism evidence="4 5">
    <name type="scientific">Paenibacillus rhizosphaerae</name>
    <dbReference type="NCBI Taxonomy" id="297318"/>
    <lineage>
        <taxon>Bacteria</taxon>
        <taxon>Bacillati</taxon>
        <taxon>Bacillota</taxon>
        <taxon>Bacilli</taxon>
        <taxon>Bacillales</taxon>
        <taxon>Paenibacillaceae</taxon>
        <taxon>Paenibacillus</taxon>
    </lineage>
</organism>
<accession>A0A1R1F1E3</accession>
<dbReference type="GO" id="GO:0009847">
    <property type="term" value="P:spore germination"/>
    <property type="evidence" value="ECO:0007669"/>
    <property type="project" value="InterPro"/>
</dbReference>
<sequence length="480" mass="53899">MAGGQAVTSSEQTIYPSLDGNISYIRDKLCHTDDLKVRHLTYRGQSSALIYLESTVDPTLIERNVIRPLRQGGDEDLSQLFLTLRLETEHKLDQGTQSLLSGNCLFFTKDNMKQFYVLTTPAKYERSITEPENEGIIRGAHNGFIEDLTVNLYQIRQQISSTDLKVHYHNIGSTAPRKVAVMYMNNLADPTVIKKVEGRLKGITIDSVISTGFIQEFMEDQPFSIFPQFLNTERPDHTGAYLLDGHVVIMLEGDPTALIVPVSFFCFYQTPDDYSNRWMIASFVRFIRLLSFITAFQLPAFYIAIVAFHSNILPIQLFFTVQGSLTRVPYPPLVEAMLLELIFELLREAGLRLPSRVGQTIGIVGGLVIGDAIVKAGFVSYTMIIVVALTAISSFLIPSNEMSSAIRILRFPLMICASIFGLIGIAFGLTILFIHLCKLESFGKPYLSPLAPLKIKGFKDAFLRFPIWTIRGRHGEKKHN</sequence>
<keyword evidence="2 3" id="KW-0472">Membrane</keyword>
<comment type="caution">
    <text evidence="4">The sequence shown here is derived from an EMBL/GenBank/DDBJ whole genome shotgun (WGS) entry which is preliminary data.</text>
</comment>
<keyword evidence="3" id="KW-0812">Transmembrane</keyword>
<evidence type="ECO:0000313" key="5">
    <source>
        <dbReference type="Proteomes" id="UP000187172"/>
    </source>
</evidence>
<dbReference type="Pfam" id="PF03323">
    <property type="entry name" value="GerA"/>
    <property type="match status" value="1"/>
</dbReference>
<dbReference type="EMBL" id="MRTP01000001">
    <property type="protein sequence ID" value="OMF57894.1"/>
    <property type="molecule type" value="Genomic_DNA"/>
</dbReference>
<dbReference type="InterPro" id="IPR050768">
    <property type="entry name" value="UPF0353/GerABKA_families"/>
</dbReference>
<dbReference type="PANTHER" id="PTHR22550">
    <property type="entry name" value="SPORE GERMINATION PROTEIN"/>
    <property type="match status" value="1"/>
</dbReference>
<evidence type="ECO:0000256" key="1">
    <source>
        <dbReference type="ARBA" id="ARBA00005278"/>
    </source>
</evidence>
<protein>
    <submittedName>
        <fullName evidence="4">Spore germination protein</fullName>
    </submittedName>
</protein>
<evidence type="ECO:0000256" key="2">
    <source>
        <dbReference type="ARBA" id="ARBA00023136"/>
    </source>
</evidence>
<reference evidence="4 5" key="1">
    <citation type="submission" date="2016-11" db="EMBL/GenBank/DDBJ databases">
        <title>Paenibacillus species isolates.</title>
        <authorList>
            <person name="Beno S.M."/>
        </authorList>
    </citation>
    <scope>NUCLEOTIDE SEQUENCE [LARGE SCALE GENOMIC DNA]</scope>
    <source>
        <strain evidence="4 5">FSL R5-0378</strain>
    </source>
</reference>
<evidence type="ECO:0000256" key="3">
    <source>
        <dbReference type="SAM" id="Phobius"/>
    </source>
</evidence>
<dbReference type="STRING" id="297318.BK138_04755"/>
<dbReference type="GO" id="GO:0016020">
    <property type="term" value="C:membrane"/>
    <property type="evidence" value="ECO:0007669"/>
    <property type="project" value="InterPro"/>
</dbReference>
<dbReference type="AlphaFoldDB" id="A0A1R1F1E3"/>
<comment type="similarity">
    <text evidence="1">Belongs to the GerABKA family.</text>
</comment>
<feature type="transmembrane region" description="Helical" evidence="3">
    <location>
        <begin position="286"/>
        <end position="308"/>
    </location>
</feature>
<keyword evidence="3" id="KW-1133">Transmembrane helix</keyword>
<feature type="transmembrane region" description="Helical" evidence="3">
    <location>
        <begin position="378"/>
        <end position="397"/>
    </location>
</feature>
<gene>
    <name evidence="4" type="ORF">BK138_04755</name>
</gene>
<dbReference type="InterPro" id="IPR004995">
    <property type="entry name" value="Spore_Ger"/>
</dbReference>
<dbReference type="Proteomes" id="UP000187172">
    <property type="component" value="Unassembled WGS sequence"/>
</dbReference>
<feature type="transmembrane region" description="Helical" evidence="3">
    <location>
        <begin position="409"/>
        <end position="434"/>
    </location>
</feature>
<name>A0A1R1F1E3_9BACL</name>
<keyword evidence="5" id="KW-1185">Reference proteome</keyword>
<dbReference type="PANTHER" id="PTHR22550:SF5">
    <property type="entry name" value="LEUCINE ZIPPER PROTEIN 4"/>
    <property type="match status" value="1"/>
</dbReference>
<evidence type="ECO:0000313" key="4">
    <source>
        <dbReference type="EMBL" id="OMF57894.1"/>
    </source>
</evidence>